<dbReference type="InterPro" id="IPR009071">
    <property type="entry name" value="HMG_box_dom"/>
</dbReference>
<organism evidence="4">
    <name type="scientific">Hypocrella siamensis</name>
    <dbReference type="NCBI Taxonomy" id="696354"/>
    <lineage>
        <taxon>Eukaryota</taxon>
        <taxon>Fungi</taxon>
        <taxon>Dikarya</taxon>
        <taxon>Ascomycota</taxon>
        <taxon>Pezizomycotina</taxon>
        <taxon>Sordariomycetes</taxon>
        <taxon>Hypocreomycetidae</taxon>
        <taxon>Hypocreales</taxon>
        <taxon>Clavicipitaceae</taxon>
        <taxon>Hypocrella</taxon>
    </lineage>
</organism>
<keyword evidence="1" id="KW-0238">DNA-binding</keyword>
<evidence type="ECO:0000313" key="4">
    <source>
        <dbReference type="EMBL" id="ANH22526.1"/>
    </source>
</evidence>
<evidence type="ECO:0000256" key="2">
    <source>
        <dbReference type="SAM" id="MobiDB-lite"/>
    </source>
</evidence>
<evidence type="ECO:0000259" key="3">
    <source>
        <dbReference type="PROSITE" id="PS50118"/>
    </source>
</evidence>
<feature type="domain" description="HMG box" evidence="3">
    <location>
        <begin position="96"/>
        <end position="165"/>
    </location>
</feature>
<sequence length="376" mass="42142">MDICDSETALSFGNDDEDAVTVCSGSITSNDRPQENVSPQNRSGMSSSGSDKKLVALKKALSEYVKDYPRDFIDPIAFAQRSVDERRRKAAKEGRITRPLNSYMLYRKAYQQVARAVSQKDQQQCTSQTVGYSWSNLESKATKSNFRVWAKMDHDMHHEAFPAYKYTPTPGKAPKGPSMSKKSSRKTRYEFSPQPGNRDAASPTGSSALTPKSMEGIYQDSPCGHNIDWWSTGYHDLENSFPKSGSDHEDFVSYPLPGSGHWETKLSSKLDEQPPNMSKHFLQLAPKQVDSLSMEHCIDPSLFSNPGDTNYQLHSQYLDWQSRDLALSQGQIPFMPVTATNHHQIMSYQADGVWPAEQADQGVYFGWHTVDEGNGL</sequence>
<keyword evidence="1" id="KW-0539">Nucleus</keyword>
<dbReference type="Pfam" id="PF00505">
    <property type="entry name" value="HMG_box"/>
    <property type="match status" value="1"/>
</dbReference>
<feature type="region of interest" description="Disordered" evidence="2">
    <location>
        <begin position="165"/>
        <end position="215"/>
    </location>
</feature>
<dbReference type="InterPro" id="IPR036910">
    <property type="entry name" value="HMG_box_dom_sf"/>
</dbReference>
<reference evidence="4" key="1">
    <citation type="journal article" date="2016" name="BMC Genomics">
        <title>Genome sequence and comparative analysis of clavicipitaceous insect-pathogenic fungus Aschersonia badia with Metarhizium spp.</title>
        <authorList>
            <person name="Agrawal Y."/>
            <person name="Narwani T."/>
            <person name="Subramanian S."/>
        </authorList>
    </citation>
    <scope>NUCLEOTIDE SEQUENCE</scope>
    <source>
        <strain evidence="4">MTCC 10142</strain>
    </source>
</reference>
<accession>A0A173G8M3</accession>
<dbReference type="Gene3D" id="1.10.30.10">
    <property type="entry name" value="High mobility group box domain"/>
    <property type="match status" value="1"/>
</dbReference>
<evidence type="ECO:0000256" key="1">
    <source>
        <dbReference type="PROSITE-ProRule" id="PRU00267"/>
    </source>
</evidence>
<feature type="DNA-binding region" description="HMG box" evidence="1">
    <location>
        <begin position="96"/>
        <end position="165"/>
    </location>
</feature>
<proteinExistence type="predicted"/>
<dbReference type="AlphaFoldDB" id="A0A173G8M3"/>
<feature type="non-terminal residue" evidence="4">
    <location>
        <position position="376"/>
    </location>
</feature>
<protein>
    <recommendedName>
        <fullName evidence="3">HMG box domain-containing protein</fullName>
    </recommendedName>
</protein>
<dbReference type="EMBL" id="KU202269">
    <property type="protein sequence ID" value="ANH22526.1"/>
    <property type="molecule type" value="Genomic_DNA"/>
</dbReference>
<dbReference type="SUPFAM" id="SSF47095">
    <property type="entry name" value="HMG-box"/>
    <property type="match status" value="1"/>
</dbReference>
<feature type="region of interest" description="Disordered" evidence="2">
    <location>
        <begin position="21"/>
        <end position="51"/>
    </location>
</feature>
<dbReference type="GO" id="GO:0003677">
    <property type="term" value="F:DNA binding"/>
    <property type="evidence" value="ECO:0007669"/>
    <property type="project" value="UniProtKB-UniRule"/>
</dbReference>
<feature type="compositionally biased region" description="Polar residues" evidence="2">
    <location>
        <begin position="23"/>
        <end position="49"/>
    </location>
</feature>
<dbReference type="GO" id="GO:0005634">
    <property type="term" value="C:nucleus"/>
    <property type="evidence" value="ECO:0007669"/>
    <property type="project" value="UniProtKB-UniRule"/>
</dbReference>
<dbReference type="PROSITE" id="PS50118">
    <property type="entry name" value="HMG_BOX_2"/>
    <property type="match status" value="1"/>
</dbReference>
<name>A0A173G8M3_9HYPO</name>